<dbReference type="Proteomes" id="UP001303760">
    <property type="component" value="Unassembled WGS sequence"/>
</dbReference>
<name>A0AAN7C7P7_9PEZI</name>
<dbReference type="EMBL" id="MU860163">
    <property type="protein sequence ID" value="KAK4236961.1"/>
    <property type="molecule type" value="Genomic_DNA"/>
</dbReference>
<reference evidence="1" key="1">
    <citation type="journal article" date="2023" name="Mol. Phylogenet. Evol.">
        <title>Genome-scale phylogeny and comparative genomics of the fungal order Sordariales.</title>
        <authorList>
            <person name="Hensen N."/>
            <person name="Bonometti L."/>
            <person name="Westerberg I."/>
            <person name="Brannstrom I.O."/>
            <person name="Guillou S."/>
            <person name="Cros-Aarteil S."/>
            <person name="Calhoun S."/>
            <person name="Haridas S."/>
            <person name="Kuo A."/>
            <person name="Mondo S."/>
            <person name="Pangilinan J."/>
            <person name="Riley R."/>
            <person name="LaButti K."/>
            <person name="Andreopoulos B."/>
            <person name="Lipzen A."/>
            <person name="Chen C."/>
            <person name="Yan M."/>
            <person name="Daum C."/>
            <person name="Ng V."/>
            <person name="Clum A."/>
            <person name="Steindorff A."/>
            <person name="Ohm R.A."/>
            <person name="Martin F."/>
            <person name="Silar P."/>
            <person name="Natvig D.O."/>
            <person name="Lalanne C."/>
            <person name="Gautier V."/>
            <person name="Ament-Velasquez S.L."/>
            <person name="Kruys A."/>
            <person name="Hutchinson M.I."/>
            <person name="Powell A.J."/>
            <person name="Barry K."/>
            <person name="Miller A.N."/>
            <person name="Grigoriev I.V."/>
            <person name="Debuchy R."/>
            <person name="Gladieux P."/>
            <person name="Hiltunen Thoren M."/>
            <person name="Johannesson H."/>
        </authorList>
    </citation>
    <scope>NUCLEOTIDE SEQUENCE</scope>
    <source>
        <strain evidence="1">CBS 532.94</strain>
    </source>
</reference>
<dbReference type="AlphaFoldDB" id="A0AAN7C7P7"/>
<feature type="non-terminal residue" evidence="1">
    <location>
        <position position="1"/>
    </location>
</feature>
<reference evidence="1" key="2">
    <citation type="submission" date="2023-05" db="EMBL/GenBank/DDBJ databases">
        <authorList>
            <consortium name="Lawrence Berkeley National Laboratory"/>
            <person name="Steindorff A."/>
            <person name="Hensen N."/>
            <person name="Bonometti L."/>
            <person name="Westerberg I."/>
            <person name="Brannstrom I.O."/>
            <person name="Guillou S."/>
            <person name="Cros-Aarteil S."/>
            <person name="Calhoun S."/>
            <person name="Haridas S."/>
            <person name="Kuo A."/>
            <person name="Mondo S."/>
            <person name="Pangilinan J."/>
            <person name="Riley R."/>
            <person name="Labutti K."/>
            <person name="Andreopoulos B."/>
            <person name="Lipzen A."/>
            <person name="Chen C."/>
            <person name="Yanf M."/>
            <person name="Daum C."/>
            <person name="Ng V."/>
            <person name="Clum A."/>
            <person name="Ohm R."/>
            <person name="Martin F."/>
            <person name="Silar P."/>
            <person name="Natvig D."/>
            <person name="Lalanne C."/>
            <person name="Gautier V."/>
            <person name="Ament-Velasquez S.L."/>
            <person name="Kruys A."/>
            <person name="Hutchinson M.I."/>
            <person name="Powell A.J."/>
            <person name="Barry K."/>
            <person name="Miller A.N."/>
            <person name="Grigoriev I.V."/>
            <person name="Debuchy R."/>
            <person name="Gladieux P."/>
            <person name="Thoren M.H."/>
            <person name="Johannesson H."/>
        </authorList>
    </citation>
    <scope>NUCLEOTIDE SEQUENCE</scope>
    <source>
        <strain evidence="1">CBS 532.94</strain>
    </source>
</reference>
<evidence type="ECO:0000313" key="2">
    <source>
        <dbReference type="Proteomes" id="UP001303760"/>
    </source>
</evidence>
<gene>
    <name evidence="1" type="ORF">C8A03DRAFT_16443</name>
</gene>
<keyword evidence="2" id="KW-1185">Reference proteome</keyword>
<proteinExistence type="predicted"/>
<comment type="caution">
    <text evidence="1">The sequence shown here is derived from an EMBL/GenBank/DDBJ whole genome shotgun (WGS) entry which is preliminary data.</text>
</comment>
<evidence type="ECO:0000313" key="1">
    <source>
        <dbReference type="EMBL" id="KAK4236961.1"/>
    </source>
</evidence>
<organism evidence="1 2">
    <name type="scientific">Achaetomium macrosporum</name>
    <dbReference type="NCBI Taxonomy" id="79813"/>
    <lineage>
        <taxon>Eukaryota</taxon>
        <taxon>Fungi</taxon>
        <taxon>Dikarya</taxon>
        <taxon>Ascomycota</taxon>
        <taxon>Pezizomycotina</taxon>
        <taxon>Sordariomycetes</taxon>
        <taxon>Sordariomycetidae</taxon>
        <taxon>Sordariales</taxon>
        <taxon>Chaetomiaceae</taxon>
        <taxon>Achaetomium</taxon>
    </lineage>
</organism>
<protein>
    <submittedName>
        <fullName evidence="1">Uncharacterized protein</fullName>
    </submittedName>
</protein>
<accession>A0AAN7C7P7</accession>
<sequence>LSHCSPIGTVLPMHGEPPNAYAAPDLSLAILPGEMREAAVALLEYEVELGGLYRMCWACLIPGNKAPRGVFWSLGFRDRGVRQLRVCGGVERAGLVRD</sequence>